<keyword evidence="3" id="KW-1185">Reference proteome</keyword>
<dbReference type="AlphaFoldDB" id="A0A0D8HJD8"/>
<evidence type="ECO:0000313" key="3">
    <source>
        <dbReference type="Proteomes" id="UP000032360"/>
    </source>
</evidence>
<evidence type="ECO:0000313" key="2">
    <source>
        <dbReference type="EMBL" id="KJF18090.1"/>
    </source>
</evidence>
<proteinExistence type="predicted"/>
<sequence length="36" mass="4261">MARRKAIWIEITTIILFEAFFVSSQKLIFLVNLNFS</sequence>
<organism evidence="2 3">
    <name type="scientific">Acidithrix ferrooxidans</name>
    <dbReference type="NCBI Taxonomy" id="1280514"/>
    <lineage>
        <taxon>Bacteria</taxon>
        <taxon>Bacillati</taxon>
        <taxon>Actinomycetota</taxon>
        <taxon>Acidimicrobiia</taxon>
        <taxon>Acidimicrobiales</taxon>
        <taxon>Acidimicrobiaceae</taxon>
        <taxon>Acidithrix</taxon>
    </lineage>
</organism>
<reference evidence="2 3" key="1">
    <citation type="submission" date="2015-01" db="EMBL/GenBank/DDBJ databases">
        <title>Draft genome of the acidophilic iron oxidizer Acidithrix ferrooxidans strain Py-F3.</title>
        <authorList>
            <person name="Poehlein A."/>
            <person name="Eisen S."/>
            <person name="Schloemann M."/>
            <person name="Johnson B.D."/>
            <person name="Daniel R."/>
            <person name="Muehling M."/>
        </authorList>
    </citation>
    <scope>NUCLEOTIDE SEQUENCE [LARGE SCALE GENOMIC DNA]</scope>
    <source>
        <strain evidence="2 3">Py-F3</strain>
    </source>
</reference>
<keyword evidence="1" id="KW-0472">Membrane</keyword>
<keyword evidence="1" id="KW-0812">Transmembrane</keyword>
<accession>A0A0D8HJD8</accession>
<gene>
    <name evidence="2" type="ORF">AXFE_09910</name>
</gene>
<comment type="caution">
    <text evidence="2">The sequence shown here is derived from an EMBL/GenBank/DDBJ whole genome shotgun (WGS) entry which is preliminary data.</text>
</comment>
<name>A0A0D8HJD8_9ACTN</name>
<evidence type="ECO:0000256" key="1">
    <source>
        <dbReference type="SAM" id="Phobius"/>
    </source>
</evidence>
<keyword evidence="1" id="KW-1133">Transmembrane helix</keyword>
<dbReference type="EMBL" id="JXYS01000025">
    <property type="protein sequence ID" value="KJF18090.1"/>
    <property type="molecule type" value="Genomic_DNA"/>
</dbReference>
<feature type="transmembrane region" description="Helical" evidence="1">
    <location>
        <begin position="7"/>
        <end position="31"/>
    </location>
</feature>
<dbReference type="Proteomes" id="UP000032360">
    <property type="component" value="Unassembled WGS sequence"/>
</dbReference>
<protein>
    <submittedName>
        <fullName evidence="2">Uncharacterized protein</fullName>
    </submittedName>
</protein>